<proteinExistence type="predicted"/>
<dbReference type="EMBL" id="CP101114">
    <property type="protein sequence ID" value="UTO28856.1"/>
    <property type="molecule type" value="Genomic_DNA"/>
</dbReference>
<organism evidence="1 2">
    <name type="scientific">Bartonella harrusi</name>
    <dbReference type="NCBI Taxonomy" id="2961895"/>
    <lineage>
        <taxon>Bacteria</taxon>
        <taxon>Pseudomonadati</taxon>
        <taxon>Pseudomonadota</taxon>
        <taxon>Alphaproteobacteria</taxon>
        <taxon>Hyphomicrobiales</taxon>
        <taxon>Bartonellaceae</taxon>
        <taxon>Bartonella</taxon>
    </lineage>
</organism>
<reference evidence="1" key="1">
    <citation type="submission" date="2022-07" db="EMBL/GenBank/DDBJ databases">
        <title>First report of Bartonella spp. in marsupials in Brazil, with a description of Bartonella harrusi sp. nov. and new proposal for taxonomic reclassification of species of the genus Bartonella.</title>
        <authorList>
            <person name="Amaral R.B."/>
        </authorList>
    </citation>
    <scope>NUCLEOTIDE SEQUENCE</scope>
    <source>
        <strain evidence="1">117A</strain>
    </source>
</reference>
<dbReference type="Proteomes" id="UP001059475">
    <property type="component" value="Chromosome"/>
</dbReference>
<evidence type="ECO:0000313" key="2">
    <source>
        <dbReference type="Proteomes" id="UP001059475"/>
    </source>
</evidence>
<dbReference type="RefSeq" id="WP_254770721.1">
    <property type="nucleotide sequence ID" value="NZ_CP101114.1"/>
</dbReference>
<accession>A0ABY5EX46</accession>
<protein>
    <submittedName>
        <fullName evidence="1">Filamentous hemagglutinin</fullName>
    </submittedName>
</protein>
<gene>
    <name evidence="1" type="ORF">NMK50_02300</name>
</gene>
<keyword evidence="2" id="KW-1185">Reference proteome</keyword>
<name>A0ABY5EX46_9HYPH</name>
<evidence type="ECO:0000313" key="1">
    <source>
        <dbReference type="EMBL" id="UTO28856.1"/>
    </source>
</evidence>
<sequence>MSELLVAGYQKFLENNFWGLSNSTQEAKDLMRIYGNSGLQPYGHSRGAMTLGNMLNSFKQEGVHGIADNTKINFYGPAANAAATAGLLGYVSDGKQTTVGFDGHKDDFVSRWIGGNGYTYGTMPSGSSTWNEMEKMFTDPNNVHTCLRNASAMCRYNYGTSHLEQVPSNKSWSKK</sequence>